<evidence type="ECO:0000313" key="2">
    <source>
        <dbReference type="EMBL" id="MEE2057472.1"/>
    </source>
</evidence>
<dbReference type="Proteomes" id="UP001336020">
    <property type="component" value="Unassembled WGS sequence"/>
</dbReference>
<keyword evidence="3" id="KW-1185">Reference proteome</keyword>
<sequence>MSTFTARSTSVTQSIFPVVPVADIRRSRDFYAGLLGLIVVYDSDWYVQLQSPITESVQLGLVIQDHETIPEGFRGSPAGVLVSVEVDDVDAVHACAVSAELPIVLSLRSEDFGQRHFMTVDPDGLLVDVITVIPFTVGTATT</sequence>
<gene>
    <name evidence="2" type="ORF">Q7514_08005</name>
</gene>
<protein>
    <submittedName>
        <fullName evidence="2">VOC family protein</fullName>
    </submittedName>
</protein>
<evidence type="ECO:0000259" key="1">
    <source>
        <dbReference type="PROSITE" id="PS51819"/>
    </source>
</evidence>
<dbReference type="Pfam" id="PF00903">
    <property type="entry name" value="Glyoxalase"/>
    <property type="match status" value="1"/>
</dbReference>
<reference evidence="2 3" key="1">
    <citation type="submission" date="2023-07" db="EMBL/GenBank/DDBJ databases">
        <authorList>
            <person name="Girao M."/>
            <person name="Carvalho M.F."/>
        </authorList>
    </citation>
    <scope>NUCLEOTIDE SEQUENCE [LARGE SCALE GENOMIC DNA]</scope>
    <source>
        <strain evidence="2 3">YIM65754</strain>
    </source>
</reference>
<evidence type="ECO:0000313" key="3">
    <source>
        <dbReference type="Proteomes" id="UP001336020"/>
    </source>
</evidence>
<name>A0ABU7L809_9NOCA</name>
<dbReference type="Gene3D" id="3.30.720.110">
    <property type="match status" value="1"/>
</dbReference>
<dbReference type="EMBL" id="JAUTXY010000003">
    <property type="protein sequence ID" value="MEE2057472.1"/>
    <property type="molecule type" value="Genomic_DNA"/>
</dbReference>
<dbReference type="Gene3D" id="3.30.720.120">
    <property type="match status" value="1"/>
</dbReference>
<accession>A0ABU7L809</accession>
<organism evidence="2 3">
    <name type="scientific">Rhodococcus artemisiae</name>
    <dbReference type="NCBI Taxonomy" id="714159"/>
    <lineage>
        <taxon>Bacteria</taxon>
        <taxon>Bacillati</taxon>
        <taxon>Actinomycetota</taxon>
        <taxon>Actinomycetes</taxon>
        <taxon>Mycobacteriales</taxon>
        <taxon>Nocardiaceae</taxon>
        <taxon>Rhodococcus</taxon>
    </lineage>
</organism>
<dbReference type="InterPro" id="IPR004360">
    <property type="entry name" value="Glyas_Fos-R_dOase_dom"/>
</dbReference>
<proteinExistence type="predicted"/>
<dbReference type="SUPFAM" id="SSF54593">
    <property type="entry name" value="Glyoxalase/Bleomycin resistance protein/Dihydroxybiphenyl dioxygenase"/>
    <property type="match status" value="1"/>
</dbReference>
<dbReference type="InterPro" id="IPR029068">
    <property type="entry name" value="Glyas_Bleomycin-R_OHBP_Dase"/>
</dbReference>
<dbReference type="RefSeq" id="WP_330132734.1">
    <property type="nucleotide sequence ID" value="NZ_JAUTXY010000003.1"/>
</dbReference>
<comment type="caution">
    <text evidence="2">The sequence shown here is derived from an EMBL/GenBank/DDBJ whole genome shotgun (WGS) entry which is preliminary data.</text>
</comment>
<dbReference type="PROSITE" id="PS51819">
    <property type="entry name" value="VOC"/>
    <property type="match status" value="1"/>
</dbReference>
<feature type="domain" description="VOC" evidence="1">
    <location>
        <begin position="13"/>
        <end position="132"/>
    </location>
</feature>
<dbReference type="InterPro" id="IPR037523">
    <property type="entry name" value="VOC_core"/>
</dbReference>